<gene>
    <name evidence="1" type="ORF">SY85_11260</name>
</gene>
<dbReference type="AlphaFoldDB" id="A0A172TV88"/>
<dbReference type="EMBL" id="CP011390">
    <property type="protein sequence ID" value="ANE50995.1"/>
    <property type="molecule type" value="Genomic_DNA"/>
</dbReference>
<accession>A0A172TV88</accession>
<evidence type="ECO:0000313" key="2">
    <source>
        <dbReference type="Proteomes" id="UP000077177"/>
    </source>
</evidence>
<evidence type="ECO:0000313" key="1">
    <source>
        <dbReference type="EMBL" id="ANE50995.1"/>
    </source>
</evidence>
<reference evidence="1 2" key="2">
    <citation type="journal article" date="2016" name="Int. J. Syst. Evol. Microbiol.">
        <title>Flavisolibacter tropicus sp. nov., isolated from tropical soil.</title>
        <authorList>
            <person name="Lee J.J."/>
            <person name="Kang M.S."/>
            <person name="Kim G.S."/>
            <person name="Lee C.S."/>
            <person name="Lim S."/>
            <person name="Lee J."/>
            <person name="Roh S.H."/>
            <person name="Kang H."/>
            <person name="Ha J.M."/>
            <person name="Bae S."/>
            <person name="Jung H.Y."/>
            <person name="Kim M.K."/>
        </authorList>
    </citation>
    <scope>NUCLEOTIDE SEQUENCE [LARGE SCALE GENOMIC DNA]</scope>
    <source>
        <strain evidence="1 2">LCS9</strain>
    </source>
</reference>
<name>A0A172TV88_9BACT</name>
<keyword evidence="2" id="KW-1185">Reference proteome</keyword>
<dbReference type="Proteomes" id="UP000077177">
    <property type="component" value="Chromosome"/>
</dbReference>
<protein>
    <recommendedName>
        <fullName evidence="3">DUF4242 domain-containing protein</fullName>
    </recommendedName>
</protein>
<reference evidence="2" key="1">
    <citation type="submission" date="2015-01" db="EMBL/GenBank/DDBJ databases">
        <title>Flavisolibacter sp./LCS9/ whole genome sequencing.</title>
        <authorList>
            <person name="Kim M.K."/>
            <person name="Srinivasan S."/>
            <person name="Lee J.-J."/>
        </authorList>
    </citation>
    <scope>NUCLEOTIDE SEQUENCE [LARGE SCALE GENOMIC DNA]</scope>
    <source>
        <strain evidence="2">LCS9</strain>
    </source>
</reference>
<proteinExistence type="predicted"/>
<evidence type="ECO:0008006" key="3">
    <source>
        <dbReference type="Google" id="ProtNLM"/>
    </source>
</evidence>
<dbReference type="OrthoDB" id="677226at2"/>
<sequence>MFVIAHHFIQQPEEFWAAAQQGSASLPSHLKIHSVFPSRDMRTGTCVWEAASVNDVQSYLDEKMSSMAKNVCYEVNDTMALGLPQKTMEAAATAG</sequence>
<dbReference type="KEGG" id="fla:SY85_11260"/>
<dbReference type="RefSeq" id="WP_066404541.1">
    <property type="nucleotide sequence ID" value="NZ_CP011390.1"/>
</dbReference>
<organism evidence="1 2">
    <name type="scientific">Flavisolibacter tropicus</name>
    <dbReference type="NCBI Taxonomy" id="1492898"/>
    <lineage>
        <taxon>Bacteria</taxon>
        <taxon>Pseudomonadati</taxon>
        <taxon>Bacteroidota</taxon>
        <taxon>Chitinophagia</taxon>
        <taxon>Chitinophagales</taxon>
        <taxon>Chitinophagaceae</taxon>
        <taxon>Flavisolibacter</taxon>
    </lineage>
</organism>